<dbReference type="EMBL" id="CP045894">
    <property type="protein sequence ID" value="QQP55595.1"/>
    <property type="molecule type" value="Genomic_DNA"/>
</dbReference>
<proteinExistence type="predicted"/>
<evidence type="ECO:0000313" key="2">
    <source>
        <dbReference type="Proteomes" id="UP000595437"/>
    </source>
</evidence>
<dbReference type="Proteomes" id="UP000595437">
    <property type="component" value="Chromosome 5"/>
</dbReference>
<keyword evidence="2" id="KW-1185">Reference proteome</keyword>
<feature type="non-terminal residue" evidence="1">
    <location>
        <position position="1"/>
    </location>
</feature>
<gene>
    <name evidence="1" type="ORF">FKW44_008837</name>
</gene>
<evidence type="ECO:0000313" key="1">
    <source>
        <dbReference type="EMBL" id="QQP55595.1"/>
    </source>
</evidence>
<protein>
    <submittedName>
        <fullName evidence="1">Uncharacterized protein</fullName>
    </submittedName>
</protein>
<organism evidence="1 2">
    <name type="scientific">Caligus rogercresseyi</name>
    <name type="common">Sea louse</name>
    <dbReference type="NCBI Taxonomy" id="217165"/>
    <lineage>
        <taxon>Eukaryota</taxon>
        <taxon>Metazoa</taxon>
        <taxon>Ecdysozoa</taxon>
        <taxon>Arthropoda</taxon>
        <taxon>Crustacea</taxon>
        <taxon>Multicrustacea</taxon>
        <taxon>Hexanauplia</taxon>
        <taxon>Copepoda</taxon>
        <taxon>Siphonostomatoida</taxon>
        <taxon>Caligidae</taxon>
        <taxon>Caligus</taxon>
    </lineage>
</organism>
<name>A0A7T8QUJ2_CALRO</name>
<accession>A0A7T8QUJ2</accession>
<reference evidence="2" key="1">
    <citation type="submission" date="2021-01" db="EMBL/GenBank/DDBJ databases">
        <title>Caligus Genome Assembly.</title>
        <authorList>
            <person name="Gallardo-Escarate C."/>
        </authorList>
    </citation>
    <scope>NUCLEOTIDE SEQUENCE [LARGE SCALE GENOMIC DNA]</scope>
</reference>
<sequence length="64" mass="6891">IAALGSSKKAKPKTAMITRNRAAVHISGLMPQQTFASAVARVWNISPALKSERGKISFWKTAPI</sequence>
<dbReference type="AlphaFoldDB" id="A0A7T8QUJ2"/>